<feature type="repeat" description="Solcar" evidence="8">
    <location>
        <begin position="18"/>
        <end position="107"/>
    </location>
</feature>
<dbReference type="Gene3D" id="1.50.40.10">
    <property type="entry name" value="Mitochondrial carrier domain"/>
    <property type="match status" value="1"/>
</dbReference>
<dbReference type="SUPFAM" id="SSF103506">
    <property type="entry name" value="Mitochondrial carrier"/>
    <property type="match status" value="1"/>
</dbReference>
<reference evidence="12" key="1">
    <citation type="submission" date="2022-11" db="UniProtKB">
        <authorList>
            <consortium name="EnsemblMetazoa"/>
        </authorList>
    </citation>
    <scope>IDENTIFICATION</scope>
</reference>
<feature type="transmembrane region" description="Helical" evidence="11">
    <location>
        <begin position="120"/>
        <end position="141"/>
    </location>
</feature>
<feature type="compositionally biased region" description="Basic and acidic residues" evidence="10">
    <location>
        <begin position="293"/>
        <end position="307"/>
    </location>
</feature>
<dbReference type="OrthoDB" id="428293at2759"/>
<dbReference type="GO" id="GO:0016020">
    <property type="term" value="C:membrane"/>
    <property type="evidence" value="ECO:0007669"/>
    <property type="project" value="UniProtKB-SubCell"/>
</dbReference>
<accession>A0A913ZAH9</accession>
<evidence type="ECO:0000256" key="6">
    <source>
        <dbReference type="ARBA" id="ARBA00022989"/>
    </source>
</evidence>
<dbReference type="GO" id="GO:0055085">
    <property type="term" value="P:transmembrane transport"/>
    <property type="evidence" value="ECO:0007669"/>
    <property type="project" value="InterPro"/>
</dbReference>
<comment type="similarity">
    <text evidence="2 9">Belongs to the mitochondrial carrier (TC 2.A.29) family.</text>
</comment>
<organism evidence="12 13">
    <name type="scientific">Patiria miniata</name>
    <name type="common">Bat star</name>
    <name type="synonym">Asterina miniata</name>
    <dbReference type="NCBI Taxonomy" id="46514"/>
    <lineage>
        <taxon>Eukaryota</taxon>
        <taxon>Metazoa</taxon>
        <taxon>Echinodermata</taxon>
        <taxon>Eleutherozoa</taxon>
        <taxon>Asterozoa</taxon>
        <taxon>Asteroidea</taxon>
        <taxon>Valvatacea</taxon>
        <taxon>Valvatida</taxon>
        <taxon>Asterinidae</taxon>
        <taxon>Patiria</taxon>
    </lineage>
</organism>
<proteinExistence type="inferred from homology"/>
<evidence type="ECO:0000256" key="8">
    <source>
        <dbReference type="PROSITE-ProRule" id="PRU00282"/>
    </source>
</evidence>
<dbReference type="AlphaFoldDB" id="A0A913ZAH9"/>
<feature type="transmembrane region" description="Helical" evidence="11">
    <location>
        <begin position="78"/>
        <end position="100"/>
    </location>
</feature>
<feature type="region of interest" description="Disordered" evidence="10">
    <location>
        <begin position="212"/>
        <end position="254"/>
    </location>
</feature>
<feature type="compositionally biased region" description="Pro residues" evidence="10">
    <location>
        <begin position="215"/>
        <end position="228"/>
    </location>
</feature>
<evidence type="ECO:0000313" key="12">
    <source>
        <dbReference type="EnsemblMetazoa" id="XP_038047905.1"/>
    </source>
</evidence>
<protein>
    <recommendedName>
        <fullName evidence="14">Mitochondrial folate transporter/carrier</fullName>
    </recommendedName>
</protein>
<dbReference type="GeneID" id="119722004"/>
<evidence type="ECO:0000256" key="10">
    <source>
        <dbReference type="SAM" id="MobiDB-lite"/>
    </source>
</evidence>
<dbReference type="InterPro" id="IPR044712">
    <property type="entry name" value="SLC25A32-like"/>
</dbReference>
<evidence type="ECO:0000256" key="11">
    <source>
        <dbReference type="SAM" id="Phobius"/>
    </source>
</evidence>
<evidence type="ECO:0008006" key="14">
    <source>
        <dbReference type="Google" id="ProtNLM"/>
    </source>
</evidence>
<dbReference type="GO" id="GO:0006862">
    <property type="term" value="P:nucleotide transport"/>
    <property type="evidence" value="ECO:0007669"/>
    <property type="project" value="InterPro"/>
</dbReference>
<evidence type="ECO:0000256" key="5">
    <source>
        <dbReference type="ARBA" id="ARBA00022737"/>
    </source>
</evidence>
<dbReference type="Pfam" id="PF00153">
    <property type="entry name" value="Mito_carr"/>
    <property type="match status" value="2"/>
</dbReference>
<keyword evidence="7 8" id="KW-0472">Membrane</keyword>
<dbReference type="PROSITE" id="PS50920">
    <property type="entry name" value="SOLCAR"/>
    <property type="match status" value="2"/>
</dbReference>
<dbReference type="CTD" id="81034"/>
<keyword evidence="4 8" id="KW-0812">Transmembrane</keyword>
<sequence length="307" mass="33707">MSSVMSDIGRSVHTVWNQLRYEHLVAGISGGIVSTMMLHPMDLIKIRLQVNDGNTARPTYRGVTDTCKHVIRQNGWRGLYQGVVPNVWGAGASWGFYFFFYNAIKAYMGDGRQEPLGPSSHMLAAAQSGILTLLITNPLWVTKTRLCLQYEGISKDVRSAQSTKYNGMLDALWKICRHEGVGGLYKLHVTRTHDFTMDDENVDILELLAVQSDSDPPPQATQPDPEPTPSGSRTAAMATPKPLATPKSRGKIGKECSNAVTREEFSALQNQLPAMADALDNIQTAVLTSLSDRPVKKQKEEESSSSG</sequence>
<dbReference type="PANTHER" id="PTHR45683">
    <property type="entry name" value="MITOCHONDRIAL NICOTINAMIDE ADENINE DINUCLEOTIDE TRANSPORTER 1-RELATED-RELATED"/>
    <property type="match status" value="1"/>
</dbReference>
<dbReference type="EnsemblMetazoa" id="XM_038191977.1">
    <property type="protein sequence ID" value="XP_038047905.1"/>
    <property type="gene ID" value="LOC119722004"/>
</dbReference>
<dbReference type="InterPro" id="IPR018108">
    <property type="entry name" value="MCP_transmembrane"/>
</dbReference>
<keyword evidence="6 11" id="KW-1133">Transmembrane helix</keyword>
<name>A0A913ZAH9_PATMI</name>
<feature type="repeat" description="Solcar" evidence="8">
    <location>
        <begin position="116"/>
        <end position="211"/>
    </location>
</feature>
<dbReference type="InterPro" id="IPR023395">
    <property type="entry name" value="MCP_dom_sf"/>
</dbReference>
<evidence type="ECO:0000256" key="1">
    <source>
        <dbReference type="ARBA" id="ARBA00004141"/>
    </source>
</evidence>
<dbReference type="Proteomes" id="UP000887568">
    <property type="component" value="Unplaced"/>
</dbReference>
<evidence type="ECO:0000256" key="7">
    <source>
        <dbReference type="ARBA" id="ARBA00023136"/>
    </source>
</evidence>
<comment type="subcellular location">
    <subcellularLocation>
        <location evidence="1">Membrane</location>
        <topology evidence="1">Multi-pass membrane protein</topology>
    </subcellularLocation>
</comment>
<evidence type="ECO:0000256" key="3">
    <source>
        <dbReference type="ARBA" id="ARBA00022448"/>
    </source>
</evidence>
<keyword evidence="5" id="KW-0677">Repeat</keyword>
<evidence type="ECO:0000256" key="4">
    <source>
        <dbReference type="ARBA" id="ARBA00022692"/>
    </source>
</evidence>
<evidence type="ECO:0000313" key="13">
    <source>
        <dbReference type="Proteomes" id="UP000887568"/>
    </source>
</evidence>
<evidence type="ECO:0000256" key="9">
    <source>
        <dbReference type="RuleBase" id="RU000488"/>
    </source>
</evidence>
<dbReference type="RefSeq" id="XP_038047905.1">
    <property type="nucleotide sequence ID" value="XM_038191977.1"/>
</dbReference>
<feature type="region of interest" description="Disordered" evidence="10">
    <location>
        <begin position="287"/>
        <end position="307"/>
    </location>
</feature>
<keyword evidence="13" id="KW-1185">Reference proteome</keyword>
<evidence type="ECO:0000256" key="2">
    <source>
        <dbReference type="ARBA" id="ARBA00006375"/>
    </source>
</evidence>
<keyword evidence="3 9" id="KW-0813">Transport</keyword>